<protein>
    <recommendedName>
        <fullName evidence="2">Transposase IS200-like domain-containing protein</fullName>
    </recommendedName>
</protein>
<dbReference type="InterPro" id="IPR002686">
    <property type="entry name" value="Transposase_17"/>
</dbReference>
<dbReference type="GO" id="GO:0004803">
    <property type="term" value="F:transposase activity"/>
    <property type="evidence" value="ECO:0007669"/>
    <property type="project" value="InterPro"/>
</dbReference>
<feature type="region of interest" description="Disordered" evidence="1">
    <location>
        <begin position="91"/>
        <end position="112"/>
    </location>
</feature>
<dbReference type="Gene3D" id="3.30.70.1290">
    <property type="entry name" value="Transposase IS200-like"/>
    <property type="match status" value="1"/>
</dbReference>
<dbReference type="InterPro" id="IPR052715">
    <property type="entry name" value="RAYT_transposase"/>
</dbReference>
<reference evidence="3 4" key="1">
    <citation type="journal article" date="2010" name="J. Bacteriol.">
        <title>Genome sequences of Pelagibaca bermudensis HTCC2601T and Maritimibacter alkaliphilus HTCC2654T, the type strains of two marine Roseobacter genera.</title>
        <authorList>
            <person name="Thrash J.C."/>
            <person name="Cho J.C."/>
            <person name="Ferriera S."/>
            <person name="Johnson J."/>
            <person name="Vergin K.L."/>
            <person name="Giovannoni S.J."/>
        </authorList>
    </citation>
    <scope>NUCLEOTIDE SEQUENCE [LARGE SCALE GENOMIC DNA]</scope>
    <source>
        <strain evidence="3 4">HTCC2654</strain>
    </source>
</reference>
<evidence type="ECO:0000313" key="3">
    <source>
        <dbReference type="EMBL" id="EAQ10658.1"/>
    </source>
</evidence>
<dbReference type="eggNOG" id="COG1943">
    <property type="taxonomic scope" value="Bacteria"/>
</dbReference>
<dbReference type="GO" id="GO:0043565">
    <property type="term" value="F:sequence-specific DNA binding"/>
    <property type="evidence" value="ECO:0007669"/>
    <property type="project" value="TreeGrafter"/>
</dbReference>
<evidence type="ECO:0000256" key="1">
    <source>
        <dbReference type="SAM" id="MobiDB-lite"/>
    </source>
</evidence>
<name>A3VM28_9RHOB</name>
<dbReference type="Proteomes" id="UP000002931">
    <property type="component" value="Unassembled WGS sequence"/>
</dbReference>
<evidence type="ECO:0000259" key="2">
    <source>
        <dbReference type="SMART" id="SM01321"/>
    </source>
</evidence>
<dbReference type="PANTHER" id="PTHR36966:SF1">
    <property type="entry name" value="REP-ASSOCIATED TYROSINE TRANSPOSASE"/>
    <property type="match status" value="1"/>
</dbReference>
<sequence length="177" mass="20203">MSNYRRIKRPGGTFFFTVNLADRRSTLLVDRIGELRAAYGFVRRQHPFRTEAIVVLPDHLHAIWTLPEGDSDFSTRWKKIKAQFSKAVIRGADRGHDGGGDGGLAPTLRVSPSKSRKGEVGIWQRRFWEHTIRDDADLANHLRYIRDNPVKHGLVSDPVQWPFSSIHRDHQTLVDGA</sequence>
<dbReference type="EMBL" id="AAMT01000028">
    <property type="protein sequence ID" value="EAQ10658.1"/>
    <property type="molecule type" value="Genomic_DNA"/>
</dbReference>
<evidence type="ECO:0000313" key="4">
    <source>
        <dbReference type="Proteomes" id="UP000002931"/>
    </source>
</evidence>
<dbReference type="SMART" id="SM01321">
    <property type="entry name" value="Y1_Tnp"/>
    <property type="match status" value="1"/>
</dbReference>
<dbReference type="NCBIfam" id="NF047646">
    <property type="entry name" value="REP_Tyr_transpos"/>
    <property type="match status" value="1"/>
</dbReference>
<dbReference type="PANTHER" id="PTHR36966">
    <property type="entry name" value="REP-ASSOCIATED TYROSINE TRANSPOSASE"/>
    <property type="match status" value="1"/>
</dbReference>
<dbReference type="AlphaFoldDB" id="A3VM28"/>
<organism evidence="3 4">
    <name type="scientific">Maritimibacter alkaliphilus HTCC2654</name>
    <dbReference type="NCBI Taxonomy" id="314271"/>
    <lineage>
        <taxon>Bacteria</taxon>
        <taxon>Pseudomonadati</taxon>
        <taxon>Pseudomonadota</taxon>
        <taxon>Alphaproteobacteria</taxon>
        <taxon>Rhodobacterales</taxon>
        <taxon>Roseobacteraceae</taxon>
        <taxon>Maritimibacter</taxon>
    </lineage>
</organism>
<dbReference type="InterPro" id="IPR036515">
    <property type="entry name" value="Transposase_17_sf"/>
</dbReference>
<dbReference type="SUPFAM" id="SSF143422">
    <property type="entry name" value="Transposase IS200-like"/>
    <property type="match status" value="1"/>
</dbReference>
<proteinExistence type="predicted"/>
<gene>
    <name evidence="3" type="ORF">RB2654_06107</name>
</gene>
<comment type="caution">
    <text evidence="3">The sequence shown here is derived from an EMBL/GenBank/DDBJ whole genome shotgun (WGS) entry which is preliminary data.</text>
</comment>
<feature type="domain" description="Transposase IS200-like" evidence="2">
    <location>
        <begin position="9"/>
        <end position="148"/>
    </location>
</feature>
<accession>A3VM28</accession>
<keyword evidence="4" id="KW-1185">Reference proteome</keyword>
<dbReference type="STRING" id="314271.RB2654_06107"/>
<dbReference type="HOGENOM" id="CLU_068226_6_0_5"/>
<dbReference type="OrthoDB" id="9794403at2"/>
<dbReference type="GO" id="GO:0006313">
    <property type="term" value="P:DNA transposition"/>
    <property type="evidence" value="ECO:0007669"/>
    <property type="project" value="InterPro"/>
</dbReference>
<dbReference type="RefSeq" id="WP_008329725.1">
    <property type="nucleotide sequence ID" value="NZ_CH902578.1"/>
</dbReference>